<dbReference type="InterPro" id="IPR000843">
    <property type="entry name" value="HTH_LacI"/>
</dbReference>
<dbReference type="Pfam" id="PF13377">
    <property type="entry name" value="Peripla_BP_3"/>
    <property type="match status" value="1"/>
</dbReference>
<dbReference type="InterPro" id="IPR046335">
    <property type="entry name" value="LacI/GalR-like_sensor"/>
</dbReference>
<dbReference type="PROSITE" id="PS50932">
    <property type="entry name" value="HTH_LACI_2"/>
    <property type="match status" value="1"/>
</dbReference>
<evidence type="ECO:0000313" key="5">
    <source>
        <dbReference type="EMBL" id="MFD2615154.1"/>
    </source>
</evidence>
<protein>
    <submittedName>
        <fullName evidence="5">LacI family DNA-binding transcriptional regulator</fullName>
    </submittedName>
</protein>
<dbReference type="CDD" id="cd06267">
    <property type="entry name" value="PBP1_LacI_sugar_binding-like"/>
    <property type="match status" value="1"/>
</dbReference>
<comment type="caution">
    <text evidence="5">The sequence shown here is derived from an EMBL/GenBank/DDBJ whole genome shotgun (WGS) entry which is preliminary data.</text>
</comment>
<evidence type="ECO:0000259" key="4">
    <source>
        <dbReference type="PROSITE" id="PS50932"/>
    </source>
</evidence>
<feature type="domain" description="HTH lacI-type" evidence="4">
    <location>
        <begin position="8"/>
        <end position="62"/>
    </location>
</feature>
<dbReference type="EMBL" id="JBHUME010000016">
    <property type="protein sequence ID" value="MFD2615154.1"/>
    <property type="molecule type" value="Genomic_DNA"/>
</dbReference>
<keyword evidence="3" id="KW-0804">Transcription</keyword>
<gene>
    <name evidence="5" type="ORF">ACFSUF_22295</name>
</gene>
<dbReference type="SUPFAM" id="SSF47413">
    <property type="entry name" value="lambda repressor-like DNA-binding domains"/>
    <property type="match status" value="1"/>
</dbReference>
<dbReference type="Gene3D" id="3.40.50.2300">
    <property type="match status" value="2"/>
</dbReference>
<evidence type="ECO:0000313" key="6">
    <source>
        <dbReference type="Proteomes" id="UP001597541"/>
    </source>
</evidence>
<keyword evidence="6" id="KW-1185">Reference proteome</keyword>
<dbReference type="GO" id="GO:0003677">
    <property type="term" value="F:DNA binding"/>
    <property type="evidence" value="ECO:0007669"/>
    <property type="project" value="UniProtKB-KW"/>
</dbReference>
<name>A0ABW5PKR8_9BACL</name>
<dbReference type="Gene3D" id="1.10.260.40">
    <property type="entry name" value="lambda repressor-like DNA-binding domains"/>
    <property type="match status" value="1"/>
</dbReference>
<dbReference type="InterPro" id="IPR028082">
    <property type="entry name" value="Peripla_BP_I"/>
</dbReference>
<dbReference type="RefSeq" id="WP_377606784.1">
    <property type="nucleotide sequence ID" value="NZ_JBHUME010000016.1"/>
</dbReference>
<dbReference type="Proteomes" id="UP001597541">
    <property type="component" value="Unassembled WGS sequence"/>
</dbReference>
<dbReference type="InterPro" id="IPR010982">
    <property type="entry name" value="Lambda_DNA-bd_dom_sf"/>
</dbReference>
<organism evidence="5 6">
    <name type="scientific">Paenibacillus gansuensis</name>
    <dbReference type="NCBI Taxonomy" id="306542"/>
    <lineage>
        <taxon>Bacteria</taxon>
        <taxon>Bacillati</taxon>
        <taxon>Bacillota</taxon>
        <taxon>Bacilli</taxon>
        <taxon>Bacillales</taxon>
        <taxon>Paenibacillaceae</taxon>
        <taxon>Paenibacillus</taxon>
    </lineage>
</organism>
<sequence>MEIGGLVINRKEVAKLAGVSEATVSRVLNNVGPIADRTRQRVLEAARQLNYHPSAIAQSFVKRKSGNIGVILPYVPKVHIFSTYYFSEILSGIGEQVKRNGYDLLLLFLTPEEELNYAQYFQKQKIDACIILGARDVPQERKALLELERGGYPFCLVNQRFEGCRYYGVDADHVTGSYEAVRHLAEQGAKDIAFVNGPMMYSNSADRLEGYRRALEEAGLPYRPERVFEGNYSRKSGYSLSASLTLQGSRPDAVFAANDRMAIGLLQGWKEKGLEAGRDIALAGYDDSDAAKLTGPPLTSVDVPFFEMGGRAVEHLIRQMQAHSESIAGEPFYEILPTRLMVRPSSKFNPRK</sequence>
<proteinExistence type="predicted"/>
<dbReference type="PANTHER" id="PTHR30146:SF109">
    <property type="entry name" value="HTH-TYPE TRANSCRIPTIONAL REGULATOR GALS"/>
    <property type="match status" value="1"/>
</dbReference>
<dbReference type="CDD" id="cd01392">
    <property type="entry name" value="HTH_LacI"/>
    <property type="match status" value="1"/>
</dbReference>
<dbReference type="PANTHER" id="PTHR30146">
    <property type="entry name" value="LACI-RELATED TRANSCRIPTIONAL REPRESSOR"/>
    <property type="match status" value="1"/>
</dbReference>
<dbReference type="SUPFAM" id="SSF53822">
    <property type="entry name" value="Periplasmic binding protein-like I"/>
    <property type="match status" value="1"/>
</dbReference>
<evidence type="ECO:0000256" key="1">
    <source>
        <dbReference type="ARBA" id="ARBA00023015"/>
    </source>
</evidence>
<accession>A0ABW5PKR8</accession>
<keyword evidence="1" id="KW-0805">Transcription regulation</keyword>
<reference evidence="6" key="1">
    <citation type="journal article" date="2019" name="Int. J. Syst. Evol. Microbiol.">
        <title>The Global Catalogue of Microorganisms (GCM) 10K type strain sequencing project: providing services to taxonomists for standard genome sequencing and annotation.</title>
        <authorList>
            <consortium name="The Broad Institute Genomics Platform"/>
            <consortium name="The Broad Institute Genome Sequencing Center for Infectious Disease"/>
            <person name="Wu L."/>
            <person name="Ma J."/>
        </authorList>
    </citation>
    <scope>NUCLEOTIDE SEQUENCE [LARGE SCALE GENOMIC DNA]</scope>
    <source>
        <strain evidence="6">KCTC 3950</strain>
    </source>
</reference>
<evidence type="ECO:0000256" key="2">
    <source>
        <dbReference type="ARBA" id="ARBA00023125"/>
    </source>
</evidence>
<dbReference type="Pfam" id="PF00356">
    <property type="entry name" value="LacI"/>
    <property type="match status" value="1"/>
</dbReference>
<dbReference type="SMART" id="SM00354">
    <property type="entry name" value="HTH_LACI"/>
    <property type="match status" value="1"/>
</dbReference>
<keyword evidence="2 5" id="KW-0238">DNA-binding</keyword>
<evidence type="ECO:0000256" key="3">
    <source>
        <dbReference type="ARBA" id="ARBA00023163"/>
    </source>
</evidence>